<protein>
    <submittedName>
        <fullName evidence="5">Transposase</fullName>
    </submittedName>
</protein>
<dbReference type="InterPro" id="IPR032874">
    <property type="entry name" value="DDE_dom"/>
</dbReference>
<dbReference type="RefSeq" id="WP_181377263.1">
    <property type="nucleotide sequence ID" value="NZ_KM659091.1"/>
</dbReference>
<sequence length="234" mass="27605">MLDHRSSLYHRHRFPPEIIAEAVWLYFRFPLSFRMVEDMLAYRGIIVTHKTVREWAEKFGRDYANTIRRRTPRLGDKWHLDEAVVTINGEQHILWRAVDQDGFVLEVLVQKRRDSKAARRFIRKLLSGQGAVPRVMVTDKLGSYGAANREIGLTGCDHRQHKGLNNRAENSHQPIRRQERCMKRFKSARHLQRFASIHDSIYNLHHFPRDPFTSAIHRELRQTANTIWHDIAGL</sequence>
<accession>A0A0D5A0G6</accession>
<evidence type="ECO:0000256" key="3">
    <source>
        <dbReference type="ARBA" id="ARBA00023172"/>
    </source>
</evidence>
<dbReference type="GO" id="GO:0003677">
    <property type="term" value="F:DNA binding"/>
    <property type="evidence" value="ECO:0007669"/>
    <property type="project" value="UniProtKB-KW"/>
</dbReference>
<dbReference type="NCBIfam" id="NF033587">
    <property type="entry name" value="transpos_IS6"/>
    <property type="match status" value="1"/>
</dbReference>
<dbReference type="InterPro" id="IPR052183">
    <property type="entry name" value="IS_Transposase"/>
</dbReference>
<keyword evidence="5" id="KW-0614">Plasmid</keyword>
<evidence type="ECO:0000256" key="2">
    <source>
        <dbReference type="ARBA" id="ARBA00023125"/>
    </source>
</evidence>
<dbReference type="PANTHER" id="PTHR35528">
    <property type="entry name" value="BLL1675 PROTEIN"/>
    <property type="match status" value="1"/>
</dbReference>
<dbReference type="EMBL" id="KM659091">
    <property type="protein sequence ID" value="AJW29904.1"/>
    <property type="molecule type" value="Genomic_DNA"/>
</dbReference>
<dbReference type="GO" id="GO:0006310">
    <property type="term" value="P:DNA recombination"/>
    <property type="evidence" value="ECO:0007669"/>
    <property type="project" value="UniProtKB-KW"/>
</dbReference>
<dbReference type="GO" id="GO:0032196">
    <property type="term" value="P:transposition"/>
    <property type="evidence" value="ECO:0007669"/>
    <property type="project" value="UniProtKB-KW"/>
</dbReference>
<keyword evidence="3" id="KW-0233">DNA recombination</keyword>
<dbReference type="PANTHER" id="PTHR35528:SF3">
    <property type="entry name" value="BLL1675 PROTEIN"/>
    <property type="match status" value="1"/>
</dbReference>
<reference evidence="5" key="1">
    <citation type="submission" date="2014-09" db="EMBL/GenBank/DDBJ databases">
        <title>The mobilome of the heavy metals and metalloids hypertolerant bacteria from the Lubin copper mine (Poland).</title>
        <authorList>
            <person name="Dziewit L."/>
            <person name="Bartosik D."/>
        </authorList>
    </citation>
    <scope>NUCLEOTIDE SEQUENCE</scope>
    <source>
        <plasmid evidence="5">pLM19O1</plasmid>
    </source>
</reference>
<feature type="domain" description="DDE" evidence="4">
    <location>
        <begin position="76"/>
        <end position="205"/>
    </location>
</feature>
<keyword evidence="1" id="KW-0815">Transposition</keyword>
<dbReference type="InterPro" id="IPR047930">
    <property type="entry name" value="Transpos_IS6"/>
</dbReference>
<dbReference type="Pfam" id="PF13610">
    <property type="entry name" value="DDE_Tnp_IS240"/>
    <property type="match status" value="1"/>
</dbReference>
<evidence type="ECO:0000313" key="5">
    <source>
        <dbReference type="EMBL" id="AJW29904.1"/>
    </source>
</evidence>
<gene>
    <name evidence="5" type="ORF">pLM19O1_p34</name>
</gene>
<keyword evidence="2" id="KW-0238">DNA-binding</keyword>
<evidence type="ECO:0000259" key="4">
    <source>
        <dbReference type="Pfam" id="PF13610"/>
    </source>
</evidence>
<proteinExistence type="predicted"/>
<organism evidence="5">
    <name type="scientific">Ochrobactrum sp. LM19</name>
    <dbReference type="NCBI Taxonomy" id="1449781"/>
    <lineage>
        <taxon>Bacteria</taxon>
        <taxon>Pseudomonadati</taxon>
        <taxon>Pseudomonadota</taxon>
        <taxon>Alphaproteobacteria</taxon>
        <taxon>Hyphomicrobiales</taxon>
        <taxon>Brucellaceae</taxon>
        <taxon>Brucella/Ochrobactrum group</taxon>
        <taxon>Ochrobactrum</taxon>
    </lineage>
</organism>
<geneLocation type="plasmid" evidence="5">
    <name>pLM19O1</name>
</geneLocation>
<dbReference type="AlphaFoldDB" id="A0A0D5A0G6"/>
<evidence type="ECO:0000256" key="1">
    <source>
        <dbReference type="ARBA" id="ARBA00022578"/>
    </source>
</evidence>
<name>A0A0D5A0G6_9HYPH</name>